<dbReference type="STRING" id="1118060.GCA_000311845_01768"/>
<proteinExistence type="predicted"/>
<dbReference type="Proteomes" id="UP000196560">
    <property type="component" value="Unassembled WGS sequence"/>
</dbReference>
<name>A0A1Y3UCE6_9ACTN</name>
<organism evidence="1 2">
    <name type="scientific">Enorma massiliensis</name>
    <dbReference type="NCBI Taxonomy" id="1472761"/>
    <lineage>
        <taxon>Bacteria</taxon>
        <taxon>Bacillati</taxon>
        <taxon>Actinomycetota</taxon>
        <taxon>Coriobacteriia</taxon>
        <taxon>Coriobacteriales</taxon>
        <taxon>Coriobacteriaceae</taxon>
        <taxon>Enorma</taxon>
    </lineage>
</organism>
<dbReference type="AlphaFoldDB" id="A0A1Y3UCE6"/>
<accession>A0A1Y3UCE6</accession>
<comment type="caution">
    <text evidence="1">The sequence shown here is derived from an EMBL/GenBank/DDBJ whole genome shotgun (WGS) entry which is preliminary data.</text>
</comment>
<gene>
    <name evidence="1" type="ORF">B5G21_01910</name>
</gene>
<evidence type="ECO:0008006" key="3">
    <source>
        <dbReference type="Google" id="ProtNLM"/>
    </source>
</evidence>
<dbReference type="EMBL" id="NFHO01000002">
    <property type="protein sequence ID" value="OUN44059.1"/>
    <property type="molecule type" value="Genomic_DNA"/>
</dbReference>
<evidence type="ECO:0000313" key="2">
    <source>
        <dbReference type="Proteomes" id="UP000196560"/>
    </source>
</evidence>
<dbReference type="InterPro" id="IPR025051">
    <property type="entry name" value="DUF3990"/>
</dbReference>
<sequence>MILWHGSSEIVKQPRLELCRPYNDYGAGFYCTELEDLAKEWACPDEADGFANRYELPTDKLAILDLSSSEYSVLTWLALLLANRRVDLSNAIARAARDYLLDRFLINTSGFDIIRGYRADDSYFSFARAFLNNTISVAQLSEAMRLGNLGEQVALTSAKAFECIQCTGYELASCEIYHARRAERDRCARSQYQLLCAQLDRTGLYVRDILLEEVDPHDPRLF</sequence>
<dbReference type="RefSeq" id="WP_087185816.1">
    <property type="nucleotide sequence ID" value="NZ_NFHO01000002.1"/>
</dbReference>
<reference evidence="2" key="1">
    <citation type="submission" date="2017-04" db="EMBL/GenBank/DDBJ databases">
        <title>Function of individual gut microbiota members based on whole genome sequencing of pure cultures obtained from chicken caecum.</title>
        <authorList>
            <person name="Medvecky M."/>
            <person name="Cejkova D."/>
            <person name="Polansky O."/>
            <person name="Karasova D."/>
            <person name="Kubasova T."/>
            <person name="Cizek A."/>
            <person name="Rychlik I."/>
        </authorList>
    </citation>
    <scope>NUCLEOTIDE SEQUENCE [LARGE SCALE GENOMIC DNA]</scope>
    <source>
        <strain evidence="2">An70</strain>
    </source>
</reference>
<keyword evidence="2" id="KW-1185">Reference proteome</keyword>
<protein>
    <recommendedName>
        <fullName evidence="3">DUF3990 domain-containing protein</fullName>
    </recommendedName>
</protein>
<evidence type="ECO:0000313" key="1">
    <source>
        <dbReference type="EMBL" id="OUN44059.1"/>
    </source>
</evidence>
<dbReference type="eggNOG" id="ENOG502ZA7Z">
    <property type="taxonomic scope" value="Bacteria"/>
</dbReference>
<dbReference type="Pfam" id="PF13151">
    <property type="entry name" value="DUF3990"/>
    <property type="match status" value="1"/>
</dbReference>